<feature type="chain" id="PRO_5045985934" description="TonB C-terminal domain-containing protein" evidence="10">
    <location>
        <begin position="21"/>
        <end position="373"/>
    </location>
</feature>
<keyword evidence="9" id="KW-0472">Membrane</keyword>
<evidence type="ECO:0000256" key="1">
    <source>
        <dbReference type="ARBA" id="ARBA00004383"/>
    </source>
</evidence>
<evidence type="ECO:0000313" key="12">
    <source>
        <dbReference type="EMBL" id="GGH01348.1"/>
    </source>
</evidence>
<keyword evidence="3" id="KW-0813">Transport</keyword>
<evidence type="ECO:0000256" key="3">
    <source>
        <dbReference type="ARBA" id="ARBA00022448"/>
    </source>
</evidence>
<dbReference type="PANTHER" id="PTHR33446:SF14">
    <property type="entry name" value="PROTEIN TONB"/>
    <property type="match status" value="1"/>
</dbReference>
<proteinExistence type="inferred from homology"/>
<evidence type="ECO:0000256" key="9">
    <source>
        <dbReference type="ARBA" id="ARBA00023136"/>
    </source>
</evidence>
<keyword evidence="10" id="KW-0732">Signal</keyword>
<protein>
    <recommendedName>
        <fullName evidence="11">TonB C-terminal domain-containing protein</fullName>
    </recommendedName>
</protein>
<dbReference type="EMBL" id="BMFS01000007">
    <property type="protein sequence ID" value="GGH01348.1"/>
    <property type="molecule type" value="Genomic_DNA"/>
</dbReference>
<feature type="domain" description="TonB C-terminal" evidence="11">
    <location>
        <begin position="281"/>
        <end position="373"/>
    </location>
</feature>
<keyword evidence="4" id="KW-1003">Cell membrane</keyword>
<dbReference type="InterPro" id="IPR006260">
    <property type="entry name" value="TonB/TolA_C"/>
</dbReference>
<dbReference type="SUPFAM" id="SSF74653">
    <property type="entry name" value="TolA/TonB C-terminal domain"/>
    <property type="match status" value="1"/>
</dbReference>
<name>A0ABQ1XS11_9PROT</name>
<evidence type="ECO:0000256" key="7">
    <source>
        <dbReference type="ARBA" id="ARBA00022927"/>
    </source>
</evidence>
<evidence type="ECO:0000256" key="5">
    <source>
        <dbReference type="ARBA" id="ARBA00022519"/>
    </source>
</evidence>
<keyword evidence="6" id="KW-0812">Transmembrane</keyword>
<dbReference type="Proteomes" id="UP000648722">
    <property type="component" value="Unassembled WGS sequence"/>
</dbReference>
<sequence length="373" mass="40562">MHRILIAVLAVLWVSAAGHAIPPSVMEPYRAYMAAIESDDLEDAATHAEAAYQAGVAAQIDADTLAALAENRAQIYTDTGDHRRAAAAWNDLTGMLERAGADVDARARVHVLAASQELAAGQRRNALNRAGQALELFPEGSASSIVFEALLIQATAEWQSQRVRSAGPPAVRALDVFGAIEAQPTTSLIQLSVFAGSYYALVREPSESAFYLSLAADYAELFLGRGDRYAIELGTWANYVRRGLDDAQREALFNRQVQSPLYLADIARPAQDEVEPEPRPAGWVDASPSNRIPPTYPSAMLHADLEGVAVVQFSVLENGRTGNINVLFSVPHQEFGRAARRAVQQWRYTPATVDGVPVVRDGVHTQFEFNLRD</sequence>
<dbReference type="InterPro" id="IPR051045">
    <property type="entry name" value="TonB-dependent_transducer"/>
</dbReference>
<evidence type="ECO:0000256" key="4">
    <source>
        <dbReference type="ARBA" id="ARBA00022475"/>
    </source>
</evidence>
<organism evidence="12 13">
    <name type="scientific">Glycocaulis albus</name>
    <dbReference type="NCBI Taxonomy" id="1382801"/>
    <lineage>
        <taxon>Bacteria</taxon>
        <taxon>Pseudomonadati</taxon>
        <taxon>Pseudomonadota</taxon>
        <taxon>Alphaproteobacteria</taxon>
        <taxon>Maricaulales</taxon>
        <taxon>Maricaulaceae</taxon>
        <taxon>Glycocaulis</taxon>
    </lineage>
</organism>
<gene>
    <name evidence="12" type="ORF">GCM10007420_16740</name>
</gene>
<evidence type="ECO:0000256" key="2">
    <source>
        <dbReference type="ARBA" id="ARBA00006555"/>
    </source>
</evidence>
<comment type="similarity">
    <text evidence="2">Belongs to the TonB family.</text>
</comment>
<evidence type="ECO:0000259" key="11">
    <source>
        <dbReference type="PROSITE" id="PS52015"/>
    </source>
</evidence>
<accession>A0ABQ1XS11</accession>
<comment type="subcellular location">
    <subcellularLocation>
        <location evidence="1">Cell inner membrane</location>
        <topology evidence="1">Single-pass membrane protein</topology>
        <orientation evidence="1">Periplasmic side</orientation>
    </subcellularLocation>
</comment>
<keyword evidence="7" id="KW-0653">Protein transport</keyword>
<dbReference type="InterPro" id="IPR037682">
    <property type="entry name" value="TonB_C"/>
</dbReference>
<keyword evidence="8" id="KW-1133">Transmembrane helix</keyword>
<dbReference type="PANTHER" id="PTHR33446">
    <property type="entry name" value="PROTEIN TONB-RELATED"/>
    <property type="match status" value="1"/>
</dbReference>
<comment type="caution">
    <text evidence="12">The sequence shown here is derived from an EMBL/GenBank/DDBJ whole genome shotgun (WGS) entry which is preliminary data.</text>
</comment>
<feature type="signal peptide" evidence="10">
    <location>
        <begin position="1"/>
        <end position="20"/>
    </location>
</feature>
<evidence type="ECO:0000256" key="6">
    <source>
        <dbReference type="ARBA" id="ARBA00022692"/>
    </source>
</evidence>
<keyword evidence="13" id="KW-1185">Reference proteome</keyword>
<evidence type="ECO:0000313" key="13">
    <source>
        <dbReference type="Proteomes" id="UP000648722"/>
    </source>
</evidence>
<dbReference type="NCBIfam" id="TIGR01352">
    <property type="entry name" value="tonB_Cterm"/>
    <property type="match status" value="1"/>
</dbReference>
<evidence type="ECO:0000256" key="10">
    <source>
        <dbReference type="SAM" id="SignalP"/>
    </source>
</evidence>
<dbReference type="PROSITE" id="PS52015">
    <property type="entry name" value="TONB_CTD"/>
    <property type="match status" value="1"/>
</dbReference>
<dbReference type="Pfam" id="PF03544">
    <property type="entry name" value="TonB_C"/>
    <property type="match status" value="1"/>
</dbReference>
<evidence type="ECO:0000256" key="8">
    <source>
        <dbReference type="ARBA" id="ARBA00022989"/>
    </source>
</evidence>
<dbReference type="Gene3D" id="3.30.1150.10">
    <property type="match status" value="1"/>
</dbReference>
<reference evidence="13" key="1">
    <citation type="journal article" date="2019" name="Int. J. Syst. Evol. Microbiol.">
        <title>The Global Catalogue of Microorganisms (GCM) 10K type strain sequencing project: providing services to taxonomists for standard genome sequencing and annotation.</title>
        <authorList>
            <consortium name="The Broad Institute Genomics Platform"/>
            <consortium name="The Broad Institute Genome Sequencing Center for Infectious Disease"/>
            <person name="Wu L."/>
            <person name="Ma J."/>
        </authorList>
    </citation>
    <scope>NUCLEOTIDE SEQUENCE [LARGE SCALE GENOMIC DNA]</scope>
    <source>
        <strain evidence="13">CGMCC 1.12766</strain>
    </source>
</reference>
<keyword evidence="5" id="KW-0997">Cell inner membrane</keyword>